<sequence>MEGAESVNVPVAGVLHVTATDQACTSAEAATGAVGAGGVAGAPEHAAARGSSGIAVDRVPRLTGSLSTVYLLLHIHLLPLEPQKQQQRRRQQQQHLRDVCVDSAAITRSFTAALLQHTGLVGSALLPFEVISYDSRLSLFVVKTDSASAPTLILVAAGIRSLEAASATTTITLPCFLTLGVAFTDKVCACEYKC</sequence>
<evidence type="ECO:0000313" key="2">
    <source>
        <dbReference type="Proteomes" id="UP000030763"/>
    </source>
</evidence>
<protein>
    <submittedName>
        <fullName evidence="1">Uncharacterized protein</fullName>
    </submittedName>
</protein>
<proteinExistence type="predicted"/>
<accession>U6M9F2</accession>
<name>U6M9F2_EIMMA</name>
<reference evidence="1" key="1">
    <citation type="submission" date="2013-10" db="EMBL/GenBank/DDBJ databases">
        <title>Genomic analysis of the causative agents of coccidiosis in chickens.</title>
        <authorList>
            <person name="Reid A.J."/>
            <person name="Blake D."/>
            <person name="Billington K."/>
            <person name="Browne H."/>
            <person name="Dunn M."/>
            <person name="Hung S."/>
            <person name="Kawahara F."/>
            <person name="Miranda-Saavedra D."/>
            <person name="Mourier T."/>
            <person name="Nagra H."/>
            <person name="Otto T.D."/>
            <person name="Rawlings N."/>
            <person name="Sanchez A."/>
            <person name="Sanders M."/>
            <person name="Subramaniam C."/>
            <person name="Tay Y."/>
            <person name="Dear P."/>
            <person name="Doerig C."/>
            <person name="Gruber A."/>
            <person name="Parkinson J."/>
            <person name="Shirley M."/>
            <person name="Wan K.L."/>
            <person name="Berriman M."/>
            <person name="Tomley F."/>
            <person name="Pain A."/>
        </authorList>
    </citation>
    <scope>NUCLEOTIDE SEQUENCE [LARGE SCALE GENOMIC DNA]</scope>
    <source>
        <strain evidence="1">Weybridge</strain>
    </source>
</reference>
<dbReference type="OrthoDB" id="347696at2759"/>
<dbReference type="EMBL" id="HG721942">
    <property type="protein sequence ID" value="CDJ60852.1"/>
    <property type="molecule type" value="Genomic_DNA"/>
</dbReference>
<dbReference type="AlphaFoldDB" id="U6M9F2"/>
<keyword evidence="2" id="KW-1185">Reference proteome</keyword>
<evidence type="ECO:0000313" key="1">
    <source>
        <dbReference type="EMBL" id="CDJ60852.1"/>
    </source>
</evidence>
<dbReference type="GeneID" id="25334797"/>
<dbReference type="VEuPathDB" id="ToxoDB:EMWEY_00008110"/>
<organism evidence="1 2">
    <name type="scientific">Eimeria maxima</name>
    <name type="common">Coccidian parasite</name>
    <dbReference type="NCBI Taxonomy" id="5804"/>
    <lineage>
        <taxon>Eukaryota</taxon>
        <taxon>Sar</taxon>
        <taxon>Alveolata</taxon>
        <taxon>Apicomplexa</taxon>
        <taxon>Conoidasida</taxon>
        <taxon>Coccidia</taxon>
        <taxon>Eucoccidiorida</taxon>
        <taxon>Eimeriorina</taxon>
        <taxon>Eimeriidae</taxon>
        <taxon>Eimeria</taxon>
    </lineage>
</organism>
<dbReference type="Proteomes" id="UP000030763">
    <property type="component" value="Unassembled WGS sequence"/>
</dbReference>
<reference evidence="1" key="2">
    <citation type="submission" date="2013-10" db="EMBL/GenBank/DDBJ databases">
        <authorList>
            <person name="Aslett M."/>
        </authorList>
    </citation>
    <scope>NUCLEOTIDE SEQUENCE [LARGE SCALE GENOMIC DNA]</scope>
    <source>
        <strain evidence="1">Weybridge</strain>
    </source>
</reference>
<gene>
    <name evidence="1" type="ORF">EMWEY_00008110</name>
</gene>
<dbReference type="RefSeq" id="XP_013337502.1">
    <property type="nucleotide sequence ID" value="XM_013482048.1"/>
</dbReference>